<comment type="similarity">
    <text evidence="2">Belongs to the EamA transporter family.</text>
</comment>
<evidence type="ECO:0000313" key="10">
    <source>
        <dbReference type="EMBL" id="OMH29346.1"/>
    </source>
</evidence>
<comment type="caution">
    <text evidence="10">The sequence shown here is derived from an EMBL/GenBank/DDBJ whole genome shotgun (WGS) entry which is preliminary data.</text>
</comment>
<feature type="transmembrane region" description="Helical" evidence="8">
    <location>
        <begin position="126"/>
        <end position="144"/>
    </location>
</feature>
<feature type="domain" description="EamA" evidence="9">
    <location>
        <begin position="7"/>
        <end position="142"/>
    </location>
</feature>
<feature type="transmembrane region" description="Helical" evidence="8">
    <location>
        <begin position="267"/>
        <end position="288"/>
    </location>
</feature>
<feature type="transmembrane region" description="Helical" evidence="8">
    <location>
        <begin position="242"/>
        <end position="261"/>
    </location>
</feature>
<keyword evidence="7 8" id="KW-0472">Membrane</keyword>
<dbReference type="NCBIfam" id="TIGR00688">
    <property type="entry name" value="rarD"/>
    <property type="match status" value="1"/>
</dbReference>
<keyword evidence="6 8" id="KW-1133">Transmembrane helix</keyword>
<dbReference type="PANTHER" id="PTHR22911:SF137">
    <property type="entry name" value="SOLUTE CARRIER FAMILY 35 MEMBER G2-RELATED"/>
    <property type="match status" value="1"/>
</dbReference>
<evidence type="ECO:0000256" key="6">
    <source>
        <dbReference type="ARBA" id="ARBA00022989"/>
    </source>
</evidence>
<keyword evidence="3" id="KW-0813">Transport</keyword>
<feature type="transmembrane region" description="Helical" evidence="8">
    <location>
        <begin position="12"/>
        <end position="34"/>
    </location>
</feature>
<dbReference type="AlphaFoldDB" id="A0A1R1LPH5"/>
<accession>A0A1R1LPH5</accession>
<feature type="domain" description="EamA" evidence="9">
    <location>
        <begin position="151"/>
        <end position="284"/>
    </location>
</feature>
<feature type="transmembrane region" description="Helical" evidence="8">
    <location>
        <begin position="211"/>
        <end position="230"/>
    </location>
</feature>
<dbReference type="InterPro" id="IPR000620">
    <property type="entry name" value="EamA_dom"/>
</dbReference>
<dbReference type="Proteomes" id="UP000187085">
    <property type="component" value="Unassembled WGS sequence"/>
</dbReference>
<keyword evidence="11" id="KW-1185">Reference proteome</keyword>
<organism evidence="10 11">
    <name type="scientific">Tersicoccus phoenicis</name>
    <dbReference type="NCBI Taxonomy" id="554083"/>
    <lineage>
        <taxon>Bacteria</taxon>
        <taxon>Bacillati</taxon>
        <taxon>Actinomycetota</taxon>
        <taxon>Actinomycetes</taxon>
        <taxon>Micrococcales</taxon>
        <taxon>Micrococcaceae</taxon>
        <taxon>Tersicoccus</taxon>
    </lineage>
</organism>
<dbReference type="EMBL" id="MRDE01000006">
    <property type="protein sequence ID" value="OMH29346.1"/>
    <property type="molecule type" value="Genomic_DNA"/>
</dbReference>
<dbReference type="STRING" id="554083.BKD30_00825"/>
<evidence type="ECO:0000256" key="2">
    <source>
        <dbReference type="ARBA" id="ARBA00007362"/>
    </source>
</evidence>
<evidence type="ECO:0000256" key="5">
    <source>
        <dbReference type="ARBA" id="ARBA00022692"/>
    </source>
</evidence>
<dbReference type="InterPro" id="IPR004626">
    <property type="entry name" value="RarD"/>
</dbReference>
<reference evidence="10 11" key="1">
    <citation type="submission" date="2016-12" db="EMBL/GenBank/DDBJ databases">
        <title>Draft genome of Tersicoccus phoenicis 1P05MA.</title>
        <authorList>
            <person name="Nakajima Y."/>
            <person name="Yoshizawa S."/>
            <person name="Nakamura K."/>
            <person name="Ogura Y."/>
            <person name="Hayashi T."/>
            <person name="Kogure K."/>
        </authorList>
    </citation>
    <scope>NUCLEOTIDE SEQUENCE [LARGE SCALE GENOMIC DNA]</scope>
    <source>
        <strain evidence="10 11">1p05MA</strain>
    </source>
</reference>
<feature type="transmembrane region" description="Helical" evidence="8">
    <location>
        <begin position="102"/>
        <end position="119"/>
    </location>
</feature>
<evidence type="ECO:0000313" key="11">
    <source>
        <dbReference type="Proteomes" id="UP000187085"/>
    </source>
</evidence>
<sequence length="311" mass="33264">MGRTGVGLLNGVAAYGLWGLLPLYFALLGAAGPVEIVANRVAWSVLFCALLLTVMRGWSALWAALTDRRIVGTLTVAALLIAVNWLAFAYAVTTRQAIEGALGYFINPLVSVVLGVLVLHESLRRTQWVAVGVGALAVVVLTIAYGRLPWIALVLAGSFGFYGLVKNRVGGRVDALTSLTVETVVLLPLGLAVMVWLTLAGQATLTADGPAHFWLMAASGVITALPLLCFGGAARRLPLSTVGLLQYLAPVLQFILAVLVLREQMPVDRWVGFSLVWVALLLLIVDAARQIRRRRSRPRPTIEAGPRVVTS</sequence>
<evidence type="ECO:0000256" key="4">
    <source>
        <dbReference type="ARBA" id="ARBA00022475"/>
    </source>
</evidence>
<gene>
    <name evidence="10" type="ORF">BKD30_00825</name>
</gene>
<feature type="transmembrane region" description="Helical" evidence="8">
    <location>
        <begin position="40"/>
        <end position="58"/>
    </location>
</feature>
<comment type="subcellular location">
    <subcellularLocation>
        <location evidence="1">Cell membrane</location>
        <topology evidence="1">Multi-pass membrane protein</topology>
    </subcellularLocation>
</comment>
<dbReference type="InterPro" id="IPR037185">
    <property type="entry name" value="EmrE-like"/>
</dbReference>
<dbReference type="PANTHER" id="PTHR22911">
    <property type="entry name" value="ACYL-MALONYL CONDENSING ENZYME-RELATED"/>
    <property type="match status" value="1"/>
</dbReference>
<keyword evidence="5 8" id="KW-0812">Transmembrane</keyword>
<protein>
    <submittedName>
        <fullName evidence="10">EamA family transporter</fullName>
    </submittedName>
</protein>
<evidence type="ECO:0000256" key="7">
    <source>
        <dbReference type="ARBA" id="ARBA00023136"/>
    </source>
</evidence>
<feature type="transmembrane region" description="Helical" evidence="8">
    <location>
        <begin position="179"/>
        <end position="199"/>
    </location>
</feature>
<dbReference type="GO" id="GO:0005886">
    <property type="term" value="C:plasma membrane"/>
    <property type="evidence" value="ECO:0007669"/>
    <property type="project" value="UniProtKB-SubCell"/>
</dbReference>
<evidence type="ECO:0000256" key="1">
    <source>
        <dbReference type="ARBA" id="ARBA00004651"/>
    </source>
</evidence>
<evidence type="ECO:0000256" key="8">
    <source>
        <dbReference type="SAM" id="Phobius"/>
    </source>
</evidence>
<feature type="transmembrane region" description="Helical" evidence="8">
    <location>
        <begin position="70"/>
        <end position="90"/>
    </location>
</feature>
<dbReference type="Pfam" id="PF00892">
    <property type="entry name" value="EamA"/>
    <property type="match status" value="2"/>
</dbReference>
<name>A0A1R1LPH5_9MICC</name>
<evidence type="ECO:0000256" key="3">
    <source>
        <dbReference type="ARBA" id="ARBA00022448"/>
    </source>
</evidence>
<dbReference type="SUPFAM" id="SSF103481">
    <property type="entry name" value="Multidrug resistance efflux transporter EmrE"/>
    <property type="match status" value="2"/>
</dbReference>
<feature type="transmembrane region" description="Helical" evidence="8">
    <location>
        <begin position="150"/>
        <end position="167"/>
    </location>
</feature>
<proteinExistence type="inferred from homology"/>
<evidence type="ECO:0000259" key="9">
    <source>
        <dbReference type="Pfam" id="PF00892"/>
    </source>
</evidence>
<keyword evidence="4" id="KW-1003">Cell membrane</keyword>